<evidence type="ECO:0000256" key="1">
    <source>
        <dbReference type="ARBA" id="ARBA00006865"/>
    </source>
</evidence>
<dbReference type="RefSeq" id="WP_419580187.1">
    <property type="nucleotide sequence ID" value="NZ_CP036432.1"/>
</dbReference>
<dbReference type="Gene3D" id="2.60.120.260">
    <property type="entry name" value="Galactose-binding domain-like"/>
    <property type="match status" value="1"/>
</dbReference>
<dbReference type="GO" id="GO:0016798">
    <property type="term" value="F:hydrolase activity, acting on glycosyl bonds"/>
    <property type="evidence" value="ECO:0007669"/>
    <property type="project" value="UniProtKB-KW"/>
</dbReference>
<dbReference type="Proteomes" id="UP000318081">
    <property type="component" value="Chromosome"/>
</dbReference>
<feature type="signal peptide" evidence="3">
    <location>
        <begin position="1"/>
        <end position="30"/>
    </location>
</feature>
<dbReference type="PANTHER" id="PTHR10963">
    <property type="entry name" value="GLYCOSYL HYDROLASE-RELATED"/>
    <property type="match status" value="1"/>
</dbReference>
<name>A0ABX5XT57_9BACT</name>
<dbReference type="EMBL" id="CP036432">
    <property type="protein sequence ID" value="QDV85203.1"/>
    <property type="molecule type" value="Genomic_DNA"/>
</dbReference>
<dbReference type="SUPFAM" id="SSF49899">
    <property type="entry name" value="Concanavalin A-like lectins/glucanases"/>
    <property type="match status" value="1"/>
</dbReference>
<dbReference type="InterPro" id="IPR003305">
    <property type="entry name" value="CenC_carb-bd"/>
</dbReference>
<dbReference type="Pfam" id="PF00722">
    <property type="entry name" value="Glyco_hydro_16"/>
    <property type="match status" value="1"/>
</dbReference>
<feature type="chain" id="PRO_5046916286" evidence="3">
    <location>
        <begin position="31"/>
        <end position="455"/>
    </location>
</feature>
<dbReference type="PANTHER" id="PTHR10963:SF55">
    <property type="entry name" value="GLYCOSIDE HYDROLASE FAMILY 16 PROTEIN"/>
    <property type="match status" value="1"/>
</dbReference>
<dbReference type="InterPro" id="IPR000757">
    <property type="entry name" value="Beta-glucanase-like"/>
</dbReference>
<protein>
    <submittedName>
        <fullName evidence="5">Beta-porphyranase B</fullName>
        <ecNumber evidence="5">3.2.1.178</ecNumber>
    </submittedName>
</protein>
<accession>A0ABX5XT57</accession>
<dbReference type="PROSITE" id="PS51762">
    <property type="entry name" value="GH16_2"/>
    <property type="match status" value="1"/>
</dbReference>
<dbReference type="InterPro" id="IPR050546">
    <property type="entry name" value="Glycosyl_Hydrlase_16"/>
</dbReference>
<dbReference type="EC" id="3.2.1.178" evidence="5"/>
<gene>
    <name evidence="5" type="ORF">TBK1r_41570</name>
</gene>
<evidence type="ECO:0000313" key="6">
    <source>
        <dbReference type="Proteomes" id="UP000318081"/>
    </source>
</evidence>
<proteinExistence type="inferred from homology"/>
<organism evidence="5 6">
    <name type="scientific">Stieleria magnilauensis</name>
    <dbReference type="NCBI Taxonomy" id="2527963"/>
    <lineage>
        <taxon>Bacteria</taxon>
        <taxon>Pseudomonadati</taxon>
        <taxon>Planctomycetota</taxon>
        <taxon>Planctomycetia</taxon>
        <taxon>Pirellulales</taxon>
        <taxon>Pirellulaceae</taxon>
        <taxon>Stieleria</taxon>
    </lineage>
</organism>
<reference evidence="5 6" key="1">
    <citation type="submission" date="2019-02" db="EMBL/GenBank/DDBJ databases">
        <title>Deep-cultivation of Planctomycetes and their phenomic and genomic characterization uncovers novel biology.</title>
        <authorList>
            <person name="Wiegand S."/>
            <person name="Jogler M."/>
            <person name="Boedeker C."/>
            <person name="Pinto D."/>
            <person name="Vollmers J."/>
            <person name="Rivas-Marin E."/>
            <person name="Kohn T."/>
            <person name="Peeters S.H."/>
            <person name="Heuer A."/>
            <person name="Rast P."/>
            <person name="Oberbeckmann S."/>
            <person name="Bunk B."/>
            <person name="Jeske O."/>
            <person name="Meyerdierks A."/>
            <person name="Storesund J.E."/>
            <person name="Kallscheuer N."/>
            <person name="Luecker S."/>
            <person name="Lage O.M."/>
            <person name="Pohl T."/>
            <person name="Merkel B.J."/>
            <person name="Hornburger P."/>
            <person name="Mueller R.-W."/>
            <person name="Bruemmer F."/>
            <person name="Labrenz M."/>
            <person name="Spormann A.M."/>
            <person name="Op den Camp H."/>
            <person name="Overmann J."/>
            <person name="Amann R."/>
            <person name="Jetten M.S.M."/>
            <person name="Mascher T."/>
            <person name="Medema M.H."/>
            <person name="Devos D.P."/>
            <person name="Kaster A.-K."/>
            <person name="Ovreas L."/>
            <person name="Rohde M."/>
            <person name="Galperin M.Y."/>
            <person name="Jogler C."/>
        </authorList>
    </citation>
    <scope>NUCLEOTIDE SEQUENCE [LARGE SCALE GENOMIC DNA]</scope>
    <source>
        <strain evidence="5 6">TBK1r</strain>
    </source>
</reference>
<comment type="similarity">
    <text evidence="1">Belongs to the glycosyl hydrolase 16 family.</text>
</comment>
<dbReference type="Pfam" id="PF02018">
    <property type="entry name" value="CBM_4_9"/>
    <property type="match status" value="1"/>
</dbReference>
<keyword evidence="6" id="KW-1185">Reference proteome</keyword>
<keyword evidence="5" id="KW-0326">Glycosidase</keyword>
<evidence type="ECO:0000313" key="5">
    <source>
        <dbReference type="EMBL" id="QDV85203.1"/>
    </source>
</evidence>
<dbReference type="Gene3D" id="2.60.120.200">
    <property type="match status" value="1"/>
</dbReference>
<evidence type="ECO:0000259" key="4">
    <source>
        <dbReference type="PROSITE" id="PS51762"/>
    </source>
</evidence>
<sequence>MTKLLRFSPLSVWRQISFVGLLAIALQASASDTFAPASDRSNAGGWVLNQSISDEFDDDELDSLKWHTQGSGGHYENNFKGRAPSQFVPDNVSVRDGHLRIATRWQPSFEFAGDSFGGHRYANITTGAIISRQKFHYGYLETRCKAANGPISSSFWTTGESGELDVFEHWGKDTRGEEVTNRYHTSFHDWRDNKSPTWGKRIWTNSHRLDFHVGEEFHVYGLEWAEGYVRIYIDGGLVRTVTREEAGDAWVIDNEQKVWFDSEIFPWEVNPGSLSSSDFPGDGLVFEVDYVRVWQREREGDAELTESRTNLLKNGSFESDLAHWTARGVNEKTAPQVSTDVSEAYEGDRSAFLQSYCRLEQVVELKPNTTYILSGWLSLPGTDGNRMVHHAAFGVKDYGGPEIRAKSTVHEFTRHSLQFTTGPTSYTATVFFTNDQKSNPAYGDSFELFELKAGE</sequence>
<dbReference type="InterPro" id="IPR013320">
    <property type="entry name" value="ConA-like_dom_sf"/>
</dbReference>
<keyword evidence="2 5" id="KW-0378">Hydrolase</keyword>
<feature type="domain" description="GH16" evidence="4">
    <location>
        <begin position="28"/>
        <end position="299"/>
    </location>
</feature>
<keyword evidence="3" id="KW-0732">Signal</keyword>
<evidence type="ECO:0000256" key="2">
    <source>
        <dbReference type="ARBA" id="ARBA00022801"/>
    </source>
</evidence>
<evidence type="ECO:0000256" key="3">
    <source>
        <dbReference type="SAM" id="SignalP"/>
    </source>
</evidence>